<proteinExistence type="predicted"/>
<evidence type="ECO:0000313" key="3">
    <source>
        <dbReference type="Proteomes" id="UP000242763"/>
    </source>
</evidence>
<keyword evidence="1" id="KW-0732">Signal</keyword>
<name>A0A1I3ISD8_9HYPH</name>
<accession>A0A1I3ISD8</accession>
<reference evidence="3" key="1">
    <citation type="submission" date="2016-10" db="EMBL/GenBank/DDBJ databases">
        <authorList>
            <person name="Varghese N."/>
            <person name="Submissions S."/>
        </authorList>
    </citation>
    <scope>NUCLEOTIDE SEQUENCE [LARGE SCALE GENOMIC DNA]</scope>
    <source>
        <strain evidence="3">DSM 21857</strain>
    </source>
</reference>
<dbReference type="STRING" id="1121003.SAMN03080618_00632"/>
<gene>
    <name evidence="2" type="ORF">SAMN03080618_00632</name>
</gene>
<evidence type="ECO:0000256" key="1">
    <source>
        <dbReference type="SAM" id="SignalP"/>
    </source>
</evidence>
<organism evidence="2 3">
    <name type="scientific">Aquamicrobium aerolatum DSM 21857</name>
    <dbReference type="NCBI Taxonomy" id="1121003"/>
    <lineage>
        <taxon>Bacteria</taxon>
        <taxon>Pseudomonadati</taxon>
        <taxon>Pseudomonadota</taxon>
        <taxon>Alphaproteobacteria</taxon>
        <taxon>Hyphomicrobiales</taxon>
        <taxon>Phyllobacteriaceae</taxon>
        <taxon>Aerobium</taxon>
    </lineage>
</organism>
<sequence>MRMKLLALALAATAAMTSLPANAEEARGRIEADAFGNLIIIGASGYKRILVGQAGAIENRQPDRLLRVPAGPHVIGYHTQQEPPASVRCWRPPHIWKGRSYMYGLPDGVIPQAPLYCGPER</sequence>
<dbReference type="EMBL" id="FORF01000003">
    <property type="protein sequence ID" value="SFI50884.1"/>
    <property type="molecule type" value="Genomic_DNA"/>
</dbReference>
<feature type="signal peptide" evidence="1">
    <location>
        <begin position="1"/>
        <end position="23"/>
    </location>
</feature>
<dbReference type="Proteomes" id="UP000242763">
    <property type="component" value="Unassembled WGS sequence"/>
</dbReference>
<protein>
    <submittedName>
        <fullName evidence="2">Uncharacterized protein</fullName>
    </submittedName>
</protein>
<dbReference type="OrthoDB" id="8115733at2"/>
<evidence type="ECO:0000313" key="2">
    <source>
        <dbReference type="EMBL" id="SFI50884.1"/>
    </source>
</evidence>
<dbReference type="AlphaFoldDB" id="A0A1I3ISD8"/>
<feature type="chain" id="PRO_5017474816" evidence="1">
    <location>
        <begin position="24"/>
        <end position="121"/>
    </location>
</feature>
<dbReference type="RefSeq" id="WP_091518512.1">
    <property type="nucleotide sequence ID" value="NZ_FORF01000003.1"/>
</dbReference>
<keyword evidence="3" id="KW-1185">Reference proteome</keyword>